<accession>A0A432GSS4</accession>
<gene>
    <name evidence="2" type="ORF">DSY94_01425</name>
</gene>
<dbReference type="Proteomes" id="UP000287176">
    <property type="component" value="Unassembled WGS sequence"/>
</dbReference>
<dbReference type="EMBL" id="QNZI01000039">
    <property type="protein sequence ID" value="RTZ86555.1"/>
    <property type="molecule type" value="Genomic_DNA"/>
</dbReference>
<protein>
    <submittedName>
        <fullName evidence="2">Uncharacterized protein</fullName>
    </submittedName>
</protein>
<organism evidence="2 3">
    <name type="scientific">SAR324 cluster bacterium</name>
    <dbReference type="NCBI Taxonomy" id="2024889"/>
    <lineage>
        <taxon>Bacteria</taxon>
        <taxon>Deltaproteobacteria</taxon>
        <taxon>SAR324 cluster</taxon>
    </lineage>
</organism>
<evidence type="ECO:0000256" key="1">
    <source>
        <dbReference type="SAM" id="MobiDB-lite"/>
    </source>
</evidence>
<dbReference type="AlphaFoldDB" id="A0A432GSS4"/>
<proteinExistence type="predicted"/>
<sequence length="76" mass="7978">MLEGGDDLLRHLDLAGGGDPFPEGHHQSGFEVDVAGHQQGAHTGGPGLLHHGLQAGKALRLTLHQKRHAARGGPQR</sequence>
<feature type="region of interest" description="Disordered" evidence="1">
    <location>
        <begin position="1"/>
        <end position="76"/>
    </location>
</feature>
<evidence type="ECO:0000313" key="3">
    <source>
        <dbReference type="Proteomes" id="UP000287176"/>
    </source>
</evidence>
<feature type="non-terminal residue" evidence="2">
    <location>
        <position position="76"/>
    </location>
</feature>
<name>A0A432GSS4_9DELT</name>
<comment type="caution">
    <text evidence="2">The sequence shown here is derived from an EMBL/GenBank/DDBJ whole genome shotgun (WGS) entry which is preliminary data.</text>
</comment>
<reference evidence="2 3" key="1">
    <citation type="submission" date="2018-06" db="EMBL/GenBank/DDBJ databases">
        <title>Combined omics and stable isotope probing to characterize newly discovered Mariana Back-Arc vent microbial communities.</title>
        <authorList>
            <person name="Trembath-Reichert E."/>
            <person name="Huber J.A."/>
        </authorList>
    </citation>
    <scope>NUCLEOTIDE SEQUENCE [LARGE SCALE GENOMIC DNA]</scope>
    <source>
        <strain evidence="2">MAG 24</strain>
    </source>
</reference>
<evidence type="ECO:0000313" key="2">
    <source>
        <dbReference type="EMBL" id="RTZ86555.1"/>
    </source>
</evidence>